<evidence type="ECO:0000256" key="1">
    <source>
        <dbReference type="ARBA" id="ARBA00022475"/>
    </source>
</evidence>
<sequence>MNLNDKIKALQGPILVIGATGFIGANLLRRCLETRNDVVGTVFSGDSWRLNQVPAVNTAFLNLQDPISIASTFHRVQPKTVFDCSSFGAYSFEQDIERIYSTNYLSFIRVMEELADFDLTAYIHAGSSSEYGLNASAPIETDILIPNSHYAVSKAAVSQAIAYYGKVRGIPIVNLRLYSVYGPYEDSSRLIPVLCERSLHGKLPIFARAEVTRDFVHIDDVIAAFIDAALRIGPEIFGESFNIGTGIQTPLSSLANLAKQLFNIQDEPQFSPGVGRAWDIDNWYANTEKARVSLGWSATISLGDGLSSTRIWWESHLRNTKFSKSTKNQQQSRKKNSVSAVVACYKDEMAIPVMYERLVSIFNRLGLDYEIIFVNDNSPDDSTEIIRNISAWDPHVIGIVHSRNFGSQSAFRSGMEIASKEACVLLDGDLQDPPEIIENFVREWRIGADVVYGRRVKRDMPMLLEVCYRGFYRLFAAMSEMPIPKDAGDFSLMDRSVVYWVLQCRERDAFLRGLRAYVGFTQVGVDYARPERMFGASTNNWIKNIGWAKKGIFSFSRIPLHILTALGGVACLGTVLLALVSVLARFVFPESTPKGLTFISLLIMFFGSFTILGIGLLGEYIGKIFEETKARPSFIRRNLIMHGEIRSAHPKGKF</sequence>
<evidence type="ECO:0000256" key="2">
    <source>
        <dbReference type="ARBA" id="ARBA00022676"/>
    </source>
</evidence>
<dbReference type="SUPFAM" id="SSF53448">
    <property type="entry name" value="Nucleotide-diphospho-sugar transferases"/>
    <property type="match status" value="1"/>
</dbReference>
<dbReference type="GO" id="GO:0005886">
    <property type="term" value="C:plasma membrane"/>
    <property type="evidence" value="ECO:0007669"/>
    <property type="project" value="TreeGrafter"/>
</dbReference>
<dbReference type="EMBL" id="CAADFP010000025">
    <property type="protein sequence ID" value="VFK25773.1"/>
    <property type="molecule type" value="Genomic_DNA"/>
</dbReference>
<evidence type="ECO:0000313" key="11">
    <source>
        <dbReference type="EMBL" id="VFK08006.1"/>
    </source>
</evidence>
<keyword evidence="6 8" id="KW-1133">Transmembrane helix</keyword>
<dbReference type="PANTHER" id="PTHR48090:SF3">
    <property type="entry name" value="UNDECAPRENYL-PHOSPHATE 4-DEOXY-4-FORMAMIDO-L-ARABINOSE TRANSFERASE"/>
    <property type="match status" value="1"/>
</dbReference>
<dbReference type="InterPro" id="IPR001509">
    <property type="entry name" value="Epimerase_deHydtase"/>
</dbReference>
<dbReference type="GO" id="GO:0016757">
    <property type="term" value="F:glycosyltransferase activity"/>
    <property type="evidence" value="ECO:0007669"/>
    <property type="project" value="UniProtKB-KW"/>
</dbReference>
<dbReference type="Pfam" id="PF01370">
    <property type="entry name" value="Epimerase"/>
    <property type="match status" value="1"/>
</dbReference>
<dbReference type="GO" id="GO:0009103">
    <property type="term" value="P:lipopolysaccharide biosynthetic process"/>
    <property type="evidence" value="ECO:0007669"/>
    <property type="project" value="UniProtKB-KW"/>
</dbReference>
<dbReference type="InterPro" id="IPR050256">
    <property type="entry name" value="Glycosyltransferase_2"/>
</dbReference>
<accession>A0A450VTI5</accession>
<keyword evidence="4 8" id="KW-0812">Transmembrane</keyword>
<feature type="domain" description="NAD-dependent epimerase/dehydratase" evidence="10">
    <location>
        <begin position="14"/>
        <end position="244"/>
    </location>
</feature>
<keyword evidence="1" id="KW-1003">Cell membrane</keyword>
<evidence type="ECO:0000256" key="8">
    <source>
        <dbReference type="SAM" id="Phobius"/>
    </source>
</evidence>
<protein>
    <submittedName>
        <fullName evidence="11">Dolichol-phosphate mannosyltransferase</fullName>
    </submittedName>
</protein>
<evidence type="ECO:0000256" key="6">
    <source>
        <dbReference type="ARBA" id="ARBA00022989"/>
    </source>
</evidence>
<dbReference type="CDD" id="cd04187">
    <property type="entry name" value="DPM1_like_bac"/>
    <property type="match status" value="1"/>
</dbReference>
<dbReference type="Gene3D" id="3.90.550.10">
    <property type="entry name" value="Spore Coat Polysaccharide Biosynthesis Protein SpsA, Chain A"/>
    <property type="match status" value="1"/>
</dbReference>
<evidence type="ECO:0000259" key="9">
    <source>
        <dbReference type="Pfam" id="PF00535"/>
    </source>
</evidence>
<evidence type="ECO:0000259" key="10">
    <source>
        <dbReference type="Pfam" id="PF01370"/>
    </source>
</evidence>
<dbReference type="InterPro" id="IPR001173">
    <property type="entry name" value="Glyco_trans_2-like"/>
</dbReference>
<dbReference type="PRINTS" id="PR01713">
    <property type="entry name" value="NUCEPIMERASE"/>
</dbReference>
<proteinExistence type="predicted"/>
<dbReference type="AlphaFoldDB" id="A0A450VTI5"/>
<dbReference type="InterPro" id="IPR036291">
    <property type="entry name" value="NAD(P)-bd_dom_sf"/>
</dbReference>
<evidence type="ECO:0000256" key="5">
    <source>
        <dbReference type="ARBA" id="ARBA00022985"/>
    </source>
</evidence>
<dbReference type="PANTHER" id="PTHR48090">
    <property type="entry name" value="UNDECAPRENYL-PHOSPHATE 4-DEOXY-4-FORMAMIDO-L-ARABINOSE TRANSFERASE-RELATED"/>
    <property type="match status" value="1"/>
</dbReference>
<feature type="domain" description="Glycosyltransferase 2-like" evidence="9">
    <location>
        <begin position="339"/>
        <end position="466"/>
    </location>
</feature>
<dbReference type="Gene3D" id="3.40.50.720">
    <property type="entry name" value="NAD(P)-binding Rossmann-like Domain"/>
    <property type="match status" value="1"/>
</dbReference>
<keyword evidence="3 11" id="KW-0808">Transferase</keyword>
<dbReference type="SUPFAM" id="SSF51735">
    <property type="entry name" value="NAD(P)-binding Rossmann-fold domains"/>
    <property type="match status" value="1"/>
</dbReference>
<feature type="transmembrane region" description="Helical" evidence="8">
    <location>
        <begin position="596"/>
        <end position="621"/>
    </location>
</feature>
<dbReference type="Pfam" id="PF00535">
    <property type="entry name" value="Glycos_transf_2"/>
    <property type="match status" value="1"/>
</dbReference>
<organism evidence="11">
    <name type="scientific">Candidatus Kentrum sp. LPFa</name>
    <dbReference type="NCBI Taxonomy" id="2126335"/>
    <lineage>
        <taxon>Bacteria</taxon>
        <taxon>Pseudomonadati</taxon>
        <taxon>Pseudomonadota</taxon>
        <taxon>Gammaproteobacteria</taxon>
        <taxon>Candidatus Kentrum</taxon>
    </lineage>
</organism>
<keyword evidence="5" id="KW-0448">Lipopolysaccharide biosynthesis</keyword>
<dbReference type="InterPro" id="IPR029044">
    <property type="entry name" value="Nucleotide-diphossugar_trans"/>
</dbReference>
<dbReference type="EMBL" id="CAADFM010000012">
    <property type="protein sequence ID" value="VFK08006.1"/>
    <property type="molecule type" value="Genomic_DNA"/>
</dbReference>
<gene>
    <name evidence="11" type="ORF">BECKLPF1236A_GA0070988_1001219</name>
    <name evidence="12" type="ORF">BECKLPF1236C_GA0070990_1002515</name>
</gene>
<name>A0A450VTI5_9GAMM</name>
<reference evidence="11" key="1">
    <citation type="submission" date="2019-02" db="EMBL/GenBank/DDBJ databases">
        <authorList>
            <person name="Gruber-Vodicka R. H."/>
            <person name="Seah K. B. B."/>
        </authorList>
    </citation>
    <scope>NUCLEOTIDE SEQUENCE</scope>
    <source>
        <strain evidence="11">BECK_S312</strain>
        <strain evidence="12">BECK_S426</strain>
    </source>
</reference>
<evidence type="ECO:0000313" key="12">
    <source>
        <dbReference type="EMBL" id="VFK25773.1"/>
    </source>
</evidence>
<evidence type="ECO:0000256" key="4">
    <source>
        <dbReference type="ARBA" id="ARBA00022692"/>
    </source>
</evidence>
<keyword evidence="7 8" id="KW-0472">Membrane</keyword>
<keyword evidence="2 11" id="KW-0328">Glycosyltransferase</keyword>
<feature type="transmembrane region" description="Helical" evidence="8">
    <location>
        <begin position="560"/>
        <end position="584"/>
    </location>
</feature>
<evidence type="ECO:0000256" key="3">
    <source>
        <dbReference type="ARBA" id="ARBA00022679"/>
    </source>
</evidence>
<evidence type="ECO:0000256" key="7">
    <source>
        <dbReference type="ARBA" id="ARBA00023136"/>
    </source>
</evidence>